<name>A0A4S3KIQ5_9GAMM</name>
<gene>
    <name evidence="1" type="ORF">B1806_12920</name>
</gene>
<evidence type="ECO:0000313" key="2">
    <source>
        <dbReference type="Proteomes" id="UP000307749"/>
    </source>
</evidence>
<dbReference type="PANTHER" id="PTHR37943">
    <property type="entry name" value="PROTEIN VES"/>
    <property type="match status" value="1"/>
</dbReference>
<protein>
    <recommendedName>
        <fullName evidence="3">HutD-family protein</fullName>
    </recommendedName>
</protein>
<dbReference type="RefSeq" id="WP_081129198.1">
    <property type="nucleotide sequence ID" value="NZ_DAHXOC010000037.1"/>
</dbReference>
<dbReference type="PANTHER" id="PTHR37943:SF1">
    <property type="entry name" value="PROTEIN VES"/>
    <property type="match status" value="1"/>
</dbReference>
<sequence>MLQRLPAPLLRDEPWANGAGTTTVLAIGPDPLAWQWRISIARDDRAAAFSVYPDTLRQLTPLDGRLQLRFSAAHAPATMAIDRLQVVRFDGAAAPRAVLPDGPTRVFNLMTRAGTTATLLARPLVGALLLPDAPRWFVHVFAGNAELRQTGDDRLDLQINDSAWASGACRLSGHGEIVLARFDEISAADPPART</sequence>
<dbReference type="Proteomes" id="UP000307749">
    <property type="component" value="Unassembled WGS sequence"/>
</dbReference>
<dbReference type="Gene3D" id="2.60.120.10">
    <property type="entry name" value="Jelly Rolls"/>
    <property type="match status" value="1"/>
</dbReference>
<comment type="caution">
    <text evidence="1">The sequence shown here is derived from an EMBL/GenBank/DDBJ whole genome shotgun (WGS) entry which is preliminary data.</text>
</comment>
<dbReference type="InterPro" id="IPR010282">
    <property type="entry name" value="Uncharacterised_HutD/Ves"/>
</dbReference>
<accession>A0A4S3KIQ5</accession>
<dbReference type="SUPFAM" id="SSF51182">
    <property type="entry name" value="RmlC-like cupins"/>
    <property type="match status" value="1"/>
</dbReference>
<dbReference type="EMBL" id="MWQO01000046">
    <property type="protein sequence ID" value="THD08576.1"/>
    <property type="molecule type" value="Genomic_DNA"/>
</dbReference>
<proteinExistence type="predicted"/>
<organism evidence="1 2">
    <name type="scientific">Metallibacterium scheffleri</name>
    <dbReference type="NCBI Taxonomy" id="993689"/>
    <lineage>
        <taxon>Bacteria</taxon>
        <taxon>Pseudomonadati</taxon>
        <taxon>Pseudomonadota</taxon>
        <taxon>Gammaproteobacteria</taxon>
        <taxon>Lysobacterales</taxon>
        <taxon>Rhodanobacteraceae</taxon>
        <taxon>Metallibacterium</taxon>
    </lineage>
</organism>
<dbReference type="Pfam" id="PF05962">
    <property type="entry name" value="HutD"/>
    <property type="match status" value="1"/>
</dbReference>
<dbReference type="AlphaFoldDB" id="A0A4S3KIQ5"/>
<evidence type="ECO:0008006" key="3">
    <source>
        <dbReference type="Google" id="ProtNLM"/>
    </source>
</evidence>
<dbReference type="STRING" id="993689.GCA_002077135_03099"/>
<dbReference type="InterPro" id="IPR011051">
    <property type="entry name" value="RmlC_Cupin_sf"/>
</dbReference>
<dbReference type="InterPro" id="IPR014710">
    <property type="entry name" value="RmlC-like_jellyroll"/>
</dbReference>
<evidence type="ECO:0000313" key="1">
    <source>
        <dbReference type="EMBL" id="THD08576.1"/>
    </source>
</evidence>
<dbReference type="OrthoDB" id="9800082at2"/>
<reference evidence="1 2" key="1">
    <citation type="submission" date="2017-02" db="EMBL/GenBank/DDBJ databases">
        <title>Whole genome sequencing of Metallibacterium scheffleri DSM 24874 (T).</title>
        <authorList>
            <person name="Kumar S."/>
            <person name="Patil P."/>
            <person name="Patil P.B."/>
        </authorList>
    </citation>
    <scope>NUCLEOTIDE SEQUENCE [LARGE SCALE GENOMIC DNA]</scope>
    <source>
        <strain evidence="1 2">DSM 24874</strain>
    </source>
</reference>
<keyword evidence="2" id="KW-1185">Reference proteome</keyword>